<dbReference type="InterPro" id="IPR036736">
    <property type="entry name" value="ACP-like_sf"/>
</dbReference>
<evidence type="ECO:0000256" key="2">
    <source>
        <dbReference type="ARBA" id="ARBA00022450"/>
    </source>
</evidence>
<protein>
    <recommendedName>
        <fullName evidence="4">Carrier domain-containing protein</fullName>
    </recommendedName>
</protein>
<evidence type="ECO:0000313" key="6">
    <source>
        <dbReference type="Proteomes" id="UP000182229"/>
    </source>
</evidence>
<dbReference type="GO" id="GO:0005737">
    <property type="term" value="C:cytoplasm"/>
    <property type="evidence" value="ECO:0007669"/>
    <property type="project" value="TreeGrafter"/>
</dbReference>
<evidence type="ECO:0000256" key="3">
    <source>
        <dbReference type="ARBA" id="ARBA00022553"/>
    </source>
</evidence>
<organism evidence="5 6">
    <name type="scientific">Cystobacter ferrugineus</name>
    <dbReference type="NCBI Taxonomy" id="83449"/>
    <lineage>
        <taxon>Bacteria</taxon>
        <taxon>Pseudomonadati</taxon>
        <taxon>Myxococcota</taxon>
        <taxon>Myxococcia</taxon>
        <taxon>Myxococcales</taxon>
        <taxon>Cystobacterineae</taxon>
        <taxon>Archangiaceae</taxon>
        <taxon>Cystobacter</taxon>
    </lineage>
</organism>
<dbReference type="SMART" id="SM00823">
    <property type="entry name" value="PKS_PP"/>
    <property type="match status" value="2"/>
</dbReference>
<dbReference type="PROSITE" id="PS50075">
    <property type="entry name" value="CARRIER"/>
    <property type="match status" value="2"/>
</dbReference>
<dbReference type="InterPro" id="IPR045851">
    <property type="entry name" value="AMP-bd_C_sf"/>
</dbReference>
<reference evidence="5 6" key="2">
    <citation type="submission" date="2016-12" db="EMBL/GenBank/DDBJ databases">
        <title>Draft Genome Sequence of Cystobacter ferrugineus Strain Cbfe23.</title>
        <authorList>
            <person name="Akbar S."/>
            <person name="Dowd S.E."/>
            <person name="Stevens D.C."/>
        </authorList>
    </citation>
    <scope>NUCLEOTIDE SEQUENCE [LARGE SCALE GENOMIC DNA]</scope>
    <source>
        <strain evidence="5 6">Cbfe23</strain>
    </source>
</reference>
<accession>A0A1L9B740</accession>
<reference evidence="6" key="1">
    <citation type="submission" date="2016-11" db="EMBL/GenBank/DDBJ databases">
        <authorList>
            <person name="Shukria A."/>
            <person name="Stevens D.C."/>
        </authorList>
    </citation>
    <scope>NUCLEOTIDE SEQUENCE [LARGE SCALE GENOMIC DNA]</scope>
    <source>
        <strain evidence="6">Cbfe23</strain>
    </source>
</reference>
<dbReference type="CDD" id="cd05930">
    <property type="entry name" value="A_NRPS"/>
    <property type="match status" value="2"/>
</dbReference>
<comment type="cofactor">
    <cofactor evidence="1">
        <name>pantetheine 4'-phosphate</name>
        <dbReference type="ChEBI" id="CHEBI:47942"/>
    </cofactor>
</comment>
<name>A0A1L9B740_9BACT</name>
<dbReference type="PANTHER" id="PTHR45527:SF1">
    <property type="entry name" value="FATTY ACID SYNTHASE"/>
    <property type="match status" value="1"/>
</dbReference>
<feature type="domain" description="Carrier" evidence="4">
    <location>
        <begin position="558"/>
        <end position="633"/>
    </location>
</feature>
<dbReference type="InterPro" id="IPR000873">
    <property type="entry name" value="AMP-dep_synth/lig_dom"/>
</dbReference>
<dbReference type="OrthoDB" id="2472181at2"/>
<evidence type="ECO:0000313" key="5">
    <source>
        <dbReference type="EMBL" id="OJH38065.1"/>
    </source>
</evidence>
<dbReference type="InterPro" id="IPR001242">
    <property type="entry name" value="Condensation_dom"/>
</dbReference>
<keyword evidence="3" id="KW-0597">Phosphoprotein</keyword>
<feature type="domain" description="Carrier" evidence="4">
    <location>
        <begin position="1632"/>
        <end position="1707"/>
    </location>
</feature>
<dbReference type="GO" id="GO:0003824">
    <property type="term" value="F:catalytic activity"/>
    <property type="evidence" value="ECO:0007669"/>
    <property type="project" value="InterPro"/>
</dbReference>
<dbReference type="Pfam" id="PF00501">
    <property type="entry name" value="AMP-binding"/>
    <property type="match status" value="2"/>
</dbReference>
<dbReference type="Gene3D" id="2.30.38.10">
    <property type="entry name" value="Luciferase, Domain 3"/>
    <property type="match status" value="1"/>
</dbReference>
<sequence>MRSTPPFTLVTGTEYERLLPSLRLKSPWAIREHSGSFPPEGEDGARVAARVRDSKVDHGPWRSALDVIEQHSRLHAYRVAIADETVEVTYARLSERTRALAGRLRARGIGRGDVVAVVMDRGLAFIETALALWRVGAAYLPLASAHPEAWRGDVIRRAGAVLVVGLSSASAVPGVPHLELGAESGTGESGIEDTGDEAVLAPEDLAYIICTSGSTGEPKLVMVEHRGVANLLHAQRDVLGELGPRTRVLQFFHPSFDAALFDILMALANGGRLETIDDSRLSGELLAEVLLTRRITHAVLPVSVLRTLRPGRFIDLEVVMSTGDVCLPETARQWSEFHRFFNGYGPTEATVASTLHTVVGAPDGERVPIGRPLSNYHVVILDEHPRPVADGTPGEICIGGSGVGRGYLGQPALTAERFVPDPFSPVPGGRLYRSGDIGRRLADGTLEFLGRSDDQVKVRGARIELGQVEAALVALPDVSDAVAVIEGRGERLLGYVLPAAKGALSAEVLRAELRRRLPGYLVPDVLVVVDEWPLTTSGKVDRSRLPRPRRLDREGFQPPRTPTEEALAGIAAELLRMDRIGVHDNLFELGGHSLFATQLVARTRGVLGAHVELSAVLGAPSVAEIAARIEARRGGVEPGPRRAEPGTAIAPSYAQQRVWLMHNLNPEARAYHTQAVLRFAGDLDITALHASLTDIVRRHDVLRSRFPEVDGELRCELEPPWEVEVPLRELRGADEAEQAALVGAAIRDLLQTPFSLAEGRPFRWLLLRLGAHEHVFVHVEHHIVHDGWSFNVFVRDLIEGYSEHVRNGRVRRLELPVQYYDYARWQREWCGTEAAAAQRRFWRQELEGAETVLQLPRRAVSSSRTFRGWAPRMEIDGELARRLQDLADRNKTSLFTTLLAAFFVLLHRYTGSRDILVGSGVANRRWQDTENLLGMFVNTVVLRGRLHGNPTFVEFLERVRRTTLAVYDHQELPYEMIFAESPARHHGGLHPLIQAMFSFHDAPLGPLGAAPLDVTLVEGLSNGSARFELSVVAVPRYAEPGQVSRLAGDVVHIPRSEAPVRASPRSSLRGIMLAWEFDSDLFEEFFVTGMLSAYQRLLHAFTDAPDTPVSALSLLDDAERRALVSVGPRREAPAQWLPALIEHWAERTPDAPAVVSDDPPMSYRELMHRSARLARHLRGMGFGRGDLVAVCVPYSARLVVAQLGVLRSGAAYLPLDPHHPPAHLERLIQSAGARAVVTTAELAGRLPGIPAVRMDDLSDEPGISLPAGDPSDLAYVIYTSGSTGRPKGIQIEHRSVVARLHGFDAIDLAPGKTMLAITSASFDVSVLELFGPLVNGAAIHFLPPGWDVRDLGRCLTGNALTHAFLTPAVFHQVVAESPEVLDHLDQLLVGGDIVSPDALRALRGRGFTRVTNAYGPTETTILASAQRLEDWHDTGEPRVPIGRALSNAQLVVLDAFSQVVPPGVVGEICIGGPTVARGYLGLPGLTSERFVANPVGSLPGERLYRSGDLGRWLPGGVIEFLGRRDDQMKIRGFRVELAEVRAGLAAHPGVLDAVATTDRVGGESRLIGYVVAAPGVALSGQAIREDMARRLPGHLVPGVIMVLDAWPLNTSGKLDRARLPTPHGSADAPFLAPRNETEARIAALVIELLKVERIGVHDSLFALGMHSLQAMKLAARLSRLAGREVGLSTIFTRPTIAQLADVLSTLPPARPTIRRLPRA</sequence>
<keyword evidence="6" id="KW-1185">Reference proteome</keyword>
<dbReference type="EMBL" id="MPIN01000006">
    <property type="protein sequence ID" value="OJH38065.1"/>
    <property type="molecule type" value="Genomic_DNA"/>
</dbReference>
<dbReference type="Gene3D" id="3.40.50.980">
    <property type="match status" value="2"/>
</dbReference>
<dbReference type="Gene3D" id="1.10.1200.10">
    <property type="entry name" value="ACP-like"/>
    <property type="match status" value="2"/>
</dbReference>
<dbReference type="SUPFAM" id="SSF47336">
    <property type="entry name" value="ACP-like"/>
    <property type="match status" value="2"/>
</dbReference>
<dbReference type="RefSeq" id="WP_071900572.1">
    <property type="nucleotide sequence ID" value="NZ_MPIN01000006.1"/>
</dbReference>
<evidence type="ECO:0000256" key="1">
    <source>
        <dbReference type="ARBA" id="ARBA00001957"/>
    </source>
</evidence>
<dbReference type="GO" id="GO:0044550">
    <property type="term" value="P:secondary metabolite biosynthetic process"/>
    <property type="evidence" value="ECO:0007669"/>
    <property type="project" value="TreeGrafter"/>
</dbReference>
<gene>
    <name evidence="5" type="ORF">BON30_23135</name>
</gene>
<dbReference type="InterPro" id="IPR006162">
    <property type="entry name" value="Ppantetheine_attach_site"/>
</dbReference>
<comment type="caution">
    <text evidence="5">The sequence shown here is derived from an EMBL/GenBank/DDBJ whole genome shotgun (WGS) entry which is preliminary data.</text>
</comment>
<dbReference type="Pfam" id="PF13193">
    <property type="entry name" value="AMP-binding_C"/>
    <property type="match status" value="1"/>
</dbReference>
<dbReference type="CDD" id="cd19531">
    <property type="entry name" value="LCL_NRPS-like"/>
    <property type="match status" value="1"/>
</dbReference>
<evidence type="ECO:0000259" key="4">
    <source>
        <dbReference type="PROSITE" id="PS50075"/>
    </source>
</evidence>
<dbReference type="Gene3D" id="3.40.50.12780">
    <property type="entry name" value="N-terminal domain of ligase-like"/>
    <property type="match status" value="1"/>
</dbReference>
<dbReference type="PROSITE" id="PS00012">
    <property type="entry name" value="PHOSPHOPANTETHEINE"/>
    <property type="match status" value="1"/>
</dbReference>
<dbReference type="InterPro" id="IPR020806">
    <property type="entry name" value="PKS_PP-bd"/>
</dbReference>
<dbReference type="Pfam" id="PF00550">
    <property type="entry name" value="PP-binding"/>
    <property type="match status" value="2"/>
</dbReference>
<dbReference type="NCBIfam" id="TIGR01733">
    <property type="entry name" value="AA-adenyl-dom"/>
    <property type="match status" value="2"/>
</dbReference>
<dbReference type="InterPro" id="IPR042099">
    <property type="entry name" value="ANL_N_sf"/>
</dbReference>
<dbReference type="Gene3D" id="3.30.559.30">
    <property type="entry name" value="Nonribosomal peptide synthetase, condensation domain"/>
    <property type="match status" value="1"/>
</dbReference>
<dbReference type="PROSITE" id="PS00455">
    <property type="entry name" value="AMP_BINDING"/>
    <property type="match status" value="2"/>
</dbReference>
<dbReference type="STRING" id="83449.BON30_23135"/>
<dbReference type="Pfam" id="PF00668">
    <property type="entry name" value="Condensation"/>
    <property type="match status" value="1"/>
</dbReference>
<dbReference type="InterPro" id="IPR023213">
    <property type="entry name" value="CAT-like_dom_sf"/>
</dbReference>
<dbReference type="InterPro" id="IPR009081">
    <property type="entry name" value="PP-bd_ACP"/>
</dbReference>
<dbReference type="GO" id="GO:0043041">
    <property type="term" value="P:amino acid activation for nonribosomal peptide biosynthetic process"/>
    <property type="evidence" value="ECO:0007669"/>
    <property type="project" value="TreeGrafter"/>
</dbReference>
<dbReference type="InterPro" id="IPR010071">
    <property type="entry name" value="AA_adenyl_dom"/>
</dbReference>
<dbReference type="PANTHER" id="PTHR45527">
    <property type="entry name" value="NONRIBOSOMAL PEPTIDE SYNTHETASE"/>
    <property type="match status" value="1"/>
</dbReference>
<dbReference type="Gene3D" id="3.30.559.10">
    <property type="entry name" value="Chloramphenicol acetyltransferase-like domain"/>
    <property type="match status" value="1"/>
</dbReference>
<dbReference type="InterPro" id="IPR025110">
    <property type="entry name" value="AMP-bd_C"/>
</dbReference>
<dbReference type="InterPro" id="IPR020845">
    <property type="entry name" value="AMP-binding_CS"/>
</dbReference>
<dbReference type="Proteomes" id="UP000182229">
    <property type="component" value="Unassembled WGS sequence"/>
</dbReference>
<dbReference type="SUPFAM" id="SSF52777">
    <property type="entry name" value="CoA-dependent acyltransferases"/>
    <property type="match status" value="2"/>
</dbReference>
<dbReference type="Gene3D" id="3.30.300.30">
    <property type="match status" value="2"/>
</dbReference>
<proteinExistence type="predicted"/>
<dbReference type="GO" id="GO:0031177">
    <property type="term" value="F:phosphopantetheine binding"/>
    <property type="evidence" value="ECO:0007669"/>
    <property type="project" value="InterPro"/>
</dbReference>
<dbReference type="SUPFAM" id="SSF56801">
    <property type="entry name" value="Acetyl-CoA synthetase-like"/>
    <property type="match status" value="2"/>
</dbReference>
<keyword evidence="2" id="KW-0596">Phosphopantetheine</keyword>